<feature type="transmembrane region" description="Helical" evidence="6">
    <location>
        <begin position="85"/>
        <end position="104"/>
    </location>
</feature>
<feature type="transmembrane region" description="Helical" evidence="6">
    <location>
        <begin position="247"/>
        <end position="269"/>
    </location>
</feature>
<dbReference type="InterPro" id="IPR043428">
    <property type="entry name" value="LivM-like"/>
</dbReference>
<evidence type="ECO:0000256" key="3">
    <source>
        <dbReference type="ARBA" id="ARBA00022692"/>
    </source>
</evidence>
<evidence type="ECO:0000256" key="6">
    <source>
        <dbReference type="SAM" id="Phobius"/>
    </source>
</evidence>
<keyword evidence="8" id="KW-1185">Reference proteome</keyword>
<dbReference type="GO" id="GO:0015658">
    <property type="term" value="F:branched-chain amino acid transmembrane transporter activity"/>
    <property type="evidence" value="ECO:0007669"/>
    <property type="project" value="InterPro"/>
</dbReference>
<feature type="transmembrane region" description="Helical" evidence="6">
    <location>
        <begin position="207"/>
        <end position="227"/>
    </location>
</feature>
<dbReference type="HOGENOM" id="CLU_031365_2_2_7"/>
<accession>T2GFE1</accession>
<dbReference type="RefSeq" id="WP_021761935.1">
    <property type="nucleotide sequence ID" value="NC_022444.1"/>
</dbReference>
<protein>
    <submittedName>
        <fullName evidence="7">Putative ABC transporter permease</fullName>
    </submittedName>
</protein>
<dbReference type="EMBL" id="CP006585">
    <property type="protein sequence ID" value="AGW14851.1"/>
    <property type="molecule type" value="Genomic_DNA"/>
</dbReference>
<dbReference type="Pfam" id="PF02653">
    <property type="entry name" value="BPD_transp_2"/>
    <property type="match status" value="1"/>
</dbReference>
<gene>
    <name evidence="7" type="ORF">DGI_3137</name>
</gene>
<feature type="transmembrane region" description="Helical" evidence="6">
    <location>
        <begin position="157"/>
        <end position="177"/>
    </location>
</feature>
<feature type="transmembrane region" description="Helical" evidence="6">
    <location>
        <begin position="61"/>
        <end position="79"/>
    </location>
</feature>
<evidence type="ECO:0000256" key="2">
    <source>
        <dbReference type="ARBA" id="ARBA00022475"/>
    </source>
</evidence>
<dbReference type="CDD" id="cd06581">
    <property type="entry name" value="TM_PBP1_LivM_like"/>
    <property type="match status" value="1"/>
</dbReference>
<dbReference type="KEGG" id="dgg:DGI_3137"/>
<feature type="transmembrane region" description="Helical" evidence="6">
    <location>
        <begin position="111"/>
        <end position="130"/>
    </location>
</feature>
<keyword evidence="2" id="KW-1003">Cell membrane</keyword>
<feature type="transmembrane region" description="Helical" evidence="6">
    <location>
        <begin position="30"/>
        <end position="49"/>
    </location>
</feature>
<feature type="transmembrane region" description="Helical" evidence="6">
    <location>
        <begin position="281"/>
        <end position="303"/>
    </location>
</feature>
<evidence type="ECO:0000313" key="7">
    <source>
        <dbReference type="EMBL" id="AGW14851.1"/>
    </source>
</evidence>
<dbReference type="PATRIC" id="fig|1121448.10.peg.3098"/>
<keyword evidence="3 6" id="KW-0812">Transmembrane</keyword>
<reference evidence="8" key="2">
    <citation type="submission" date="2013-07" db="EMBL/GenBank/DDBJ databases">
        <authorList>
            <person name="Morais-Silva F.O."/>
            <person name="Rezende A.M."/>
            <person name="Pimentel C."/>
            <person name="Resende D.M."/>
            <person name="Santos C.I."/>
            <person name="Clemente C."/>
            <person name="de Oliveira L.M."/>
            <person name="da Silva S.M."/>
            <person name="Costa D.A."/>
            <person name="Varela-Raposo A."/>
            <person name="Horacio E.C.A."/>
            <person name="Matos M."/>
            <person name="Flores O."/>
            <person name="Ruiz J.C."/>
            <person name="Rodrigues-Pousada C."/>
        </authorList>
    </citation>
    <scope>NUCLEOTIDE SEQUENCE [LARGE SCALE GENOMIC DNA]</scope>
    <source>
        <strain evidence="8">ATCC 19364 / DSM 1382 / NCIMB 9332 / VKM B-1759</strain>
    </source>
</reference>
<reference evidence="7 8" key="1">
    <citation type="journal article" date="2013" name="J. Bacteriol.">
        <title>Roles of HynAB and Ech, the only two hydrogenases found in the model sulfate reducer Desulfovibrio gigas.</title>
        <authorList>
            <person name="Morais-Silva F.O."/>
            <person name="Santos C.I."/>
            <person name="Rodrigues R."/>
            <person name="Pereira I.A."/>
            <person name="Rodrigues-Pousada C."/>
        </authorList>
    </citation>
    <scope>NUCLEOTIDE SEQUENCE [LARGE SCALE GENOMIC DNA]</scope>
    <source>
        <strain evidence="8">ATCC 19364 / DSM 1382 / NCIMB 9332 / VKM B-1759</strain>
    </source>
</reference>
<name>T2GFE1_MEGG1</name>
<evidence type="ECO:0000256" key="1">
    <source>
        <dbReference type="ARBA" id="ARBA00004651"/>
    </source>
</evidence>
<dbReference type="GO" id="GO:0005886">
    <property type="term" value="C:plasma membrane"/>
    <property type="evidence" value="ECO:0007669"/>
    <property type="project" value="UniProtKB-SubCell"/>
</dbReference>
<evidence type="ECO:0000313" key="8">
    <source>
        <dbReference type="Proteomes" id="UP000016587"/>
    </source>
</evidence>
<dbReference type="OrthoDB" id="9780757at2"/>
<dbReference type="PANTHER" id="PTHR30482:SF18">
    <property type="entry name" value="BRANCHED AMINO ACID TRANSPORT SYSTEM PERMEASE"/>
    <property type="match status" value="1"/>
</dbReference>
<dbReference type="AlphaFoldDB" id="T2GFE1"/>
<keyword evidence="5 6" id="KW-0472">Membrane</keyword>
<dbReference type="Proteomes" id="UP000016587">
    <property type="component" value="Chromosome"/>
</dbReference>
<dbReference type="STRING" id="1121448.DGI_3137"/>
<dbReference type="PANTHER" id="PTHR30482">
    <property type="entry name" value="HIGH-AFFINITY BRANCHED-CHAIN AMINO ACID TRANSPORT SYSTEM PERMEASE"/>
    <property type="match status" value="1"/>
</dbReference>
<keyword evidence="4 6" id="KW-1133">Transmembrane helix</keyword>
<dbReference type="InterPro" id="IPR001851">
    <property type="entry name" value="ABC_transp_permease"/>
</dbReference>
<comment type="subcellular location">
    <subcellularLocation>
        <location evidence="1">Cell membrane</location>
        <topology evidence="1">Multi-pass membrane protein</topology>
    </subcellularLocation>
</comment>
<proteinExistence type="predicted"/>
<sequence>MLRSTPLLLAGFLALLLALPSMLTNEYYVSVLILACINAIVAVSMNLLLGYAGQISMGHAAFYGLGAYGTAIATATWGLPMEAGLGVALLAALVVALAIGIPCLKLSGHYLAMATLGFGLVVNIVFNEALETTGGPSGFVGIPRLKLLGFQFDDDLAYYRLLAVCLTGMLLLTHHIVDSRLGRALRALHTSEKAAACAGVDVARHKLFVFVLSALMAAFAGFLYAHYLTFVAPSSFSFLYSVEVITMVVLGGLATLGGAVAGAFFLTILPEMLRSFENIEVLLYGGILVLCMMFMPGGLMSAFTGAGRRLGRLLARKQPQSGGSHGR</sequence>
<organism evidence="7 8">
    <name type="scientific">Megalodesulfovibrio gigas (strain ATCC 19364 / DSM 1382 / NCIMB 9332 / VKM B-1759)</name>
    <name type="common">Desulfovibrio gigas</name>
    <dbReference type="NCBI Taxonomy" id="1121448"/>
    <lineage>
        <taxon>Bacteria</taxon>
        <taxon>Pseudomonadati</taxon>
        <taxon>Thermodesulfobacteriota</taxon>
        <taxon>Desulfovibrionia</taxon>
        <taxon>Desulfovibrionales</taxon>
        <taxon>Desulfovibrionaceae</taxon>
        <taxon>Megalodesulfovibrio</taxon>
    </lineage>
</organism>
<evidence type="ECO:0000256" key="4">
    <source>
        <dbReference type="ARBA" id="ARBA00022989"/>
    </source>
</evidence>
<evidence type="ECO:0000256" key="5">
    <source>
        <dbReference type="ARBA" id="ARBA00023136"/>
    </source>
</evidence>
<dbReference type="eggNOG" id="COG4177">
    <property type="taxonomic scope" value="Bacteria"/>
</dbReference>